<organism evidence="3 4">
    <name type="scientific">Streptomyces albiaxialis</name>
    <dbReference type="NCBI Taxonomy" id="329523"/>
    <lineage>
        <taxon>Bacteria</taxon>
        <taxon>Bacillati</taxon>
        <taxon>Actinomycetota</taxon>
        <taxon>Actinomycetes</taxon>
        <taxon>Kitasatosporales</taxon>
        <taxon>Streptomycetaceae</taxon>
        <taxon>Streptomyces</taxon>
    </lineage>
</organism>
<proteinExistence type="predicted"/>
<dbReference type="Pfam" id="PF01418">
    <property type="entry name" value="HTH_6"/>
    <property type="match status" value="1"/>
</dbReference>
<dbReference type="InterPro" id="IPR046348">
    <property type="entry name" value="SIS_dom_sf"/>
</dbReference>
<dbReference type="Gene3D" id="1.10.10.10">
    <property type="entry name" value="Winged helix-like DNA-binding domain superfamily/Winged helix DNA-binding domain"/>
    <property type="match status" value="1"/>
</dbReference>
<dbReference type="EMBL" id="BAAAPE010000007">
    <property type="protein sequence ID" value="GAA2076501.1"/>
    <property type="molecule type" value="Genomic_DNA"/>
</dbReference>
<dbReference type="InterPro" id="IPR000281">
    <property type="entry name" value="HTH_RpiR"/>
</dbReference>
<accession>A0ABP5HJN1</accession>
<dbReference type="Proteomes" id="UP001500016">
    <property type="component" value="Unassembled WGS sequence"/>
</dbReference>
<feature type="domain" description="HTH rpiR-type" evidence="1">
    <location>
        <begin position="16"/>
        <end position="93"/>
    </location>
</feature>
<name>A0ABP5HJN1_9ACTN</name>
<dbReference type="InterPro" id="IPR047640">
    <property type="entry name" value="RpiR-like"/>
</dbReference>
<dbReference type="PANTHER" id="PTHR30514:SF18">
    <property type="entry name" value="RPIR-FAMILY TRANSCRIPTIONAL REGULATOR"/>
    <property type="match status" value="1"/>
</dbReference>
<dbReference type="Pfam" id="PF01380">
    <property type="entry name" value="SIS"/>
    <property type="match status" value="1"/>
</dbReference>
<evidence type="ECO:0000313" key="4">
    <source>
        <dbReference type="Proteomes" id="UP001500016"/>
    </source>
</evidence>
<dbReference type="SUPFAM" id="SSF46689">
    <property type="entry name" value="Homeodomain-like"/>
    <property type="match status" value="1"/>
</dbReference>
<gene>
    <name evidence="3" type="ORF">GCM10009801_32030</name>
</gene>
<dbReference type="PANTHER" id="PTHR30514">
    <property type="entry name" value="GLUCOKINASE"/>
    <property type="match status" value="1"/>
</dbReference>
<protein>
    <submittedName>
        <fullName evidence="3">MurR/RpiR family transcriptional regulator</fullName>
    </submittedName>
</protein>
<dbReference type="PROSITE" id="PS51071">
    <property type="entry name" value="HTH_RPIR"/>
    <property type="match status" value="1"/>
</dbReference>
<keyword evidence="4" id="KW-1185">Reference proteome</keyword>
<sequence length="307" mass="32881">MEDSADGLTETTDGVTRLRSVVRDNWEELSASERAVARLLVSAQAERLLFASAQELGSESGTSNATVVRALQRLGYAGLPALKRELAADFTNAVAPEVRLKQRIAHVGRDLDDIWGDVFDEAQERIEHCRRLTGPETLKAAVAALAEAGEVFCYGVAASEVAARHLALALGRIGRRARYIGATGFAFADELLAVGRGDAVVVFQPGRALTEFTVLVERARAVGAKVVFVTDELGDTFAGRVEAVITAPHTPTGITAESLTGLVVADALLLALTTLDETRAVETSHQLTALREQLLPEKERDGRVRKG</sequence>
<dbReference type="InterPro" id="IPR036388">
    <property type="entry name" value="WH-like_DNA-bd_sf"/>
</dbReference>
<comment type="caution">
    <text evidence="3">The sequence shown here is derived from an EMBL/GenBank/DDBJ whole genome shotgun (WGS) entry which is preliminary data.</text>
</comment>
<dbReference type="InterPro" id="IPR009057">
    <property type="entry name" value="Homeodomain-like_sf"/>
</dbReference>
<evidence type="ECO:0000259" key="1">
    <source>
        <dbReference type="PROSITE" id="PS51071"/>
    </source>
</evidence>
<dbReference type="Gene3D" id="3.40.50.10490">
    <property type="entry name" value="Glucose-6-phosphate isomerase like protein, domain 1"/>
    <property type="match status" value="1"/>
</dbReference>
<dbReference type="RefSeq" id="WP_344528380.1">
    <property type="nucleotide sequence ID" value="NZ_BAAAPE010000007.1"/>
</dbReference>
<evidence type="ECO:0000313" key="3">
    <source>
        <dbReference type="EMBL" id="GAA2076501.1"/>
    </source>
</evidence>
<dbReference type="SUPFAM" id="SSF53697">
    <property type="entry name" value="SIS domain"/>
    <property type="match status" value="1"/>
</dbReference>
<evidence type="ECO:0000259" key="2">
    <source>
        <dbReference type="PROSITE" id="PS51464"/>
    </source>
</evidence>
<dbReference type="PROSITE" id="PS51464">
    <property type="entry name" value="SIS"/>
    <property type="match status" value="1"/>
</dbReference>
<reference evidence="4" key="1">
    <citation type="journal article" date="2019" name="Int. J. Syst. Evol. Microbiol.">
        <title>The Global Catalogue of Microorganisms (GCM) 10K type strain sequencing project: providing services to taxonomists for standard genome sequencing and annotation.</title>
        <authorList>
            <consortium name="The Broad Institute Genomics Platform"/>
            <consortium name="The Broad Institute Genome Sequencing Center for Infectious Disease"/>
            <person name="Wu L."/>
            <person name="Ma J."/>
        </authorList>
    </citation>
    <scope>NUCLEOTIDE SEQUENCE [LARGE SCALE GENOMIC DNA]</scope>
    <source>
        <strain evidence="4">JCM 15478</strain>
    </source>
</reference>
<feature type="domain" description="SIS" evidence="2">
    <location>
        <begin position="141"/>
        <end position="278"/>
    </location>
</feature>
<dbReference type="InterPro" id="IPR001347">
    <property type="entry name" value="SIS_dom"/>
</dbReference>